<feature type="transmembrane region" description="Helical" evidence="1">
    <location>
        <begin position="12"/>
        <end position="31"/>
    </location>
</feature>
<sequence length="94" mass="10011">MESVAGIAVADLGLSGLLALTVLLILGGGLVPRRQYRSALAEKDQQIAEHRADKVAQRQIIDEQAMQISLLIPKIELSVHIADALKKLGEGEGS</sequence>
<name>A0ABU7LBU0_9NOCA</name>
<comment type="caution">
    <text evidence="2">The sequence shown here is derived from an EMBL/GenBank/DDBJ whole genome shotgun (WGS) entry which is preliminary data.</text>
</comment>
<evidence type="ECO:0000313" key="3">
    <source>
        <dbReference type="Proteomes" id="UP001336020"/>
    </source>
</evidence>
<reference evidence="2 3" key="1">
    <citation type="submission" date="2023-07" db="EMBL/GenBank/DDBJ databases">
        <authorList>
            <person name="Girao M."/>
            <person name="Carvalho M.F."/>
        </authorList>
    </citation>
    <scope>NUCLEOTIDE SEQUENCE [LARGE SCALE GENOMIC DNA]</scope>
    <source>
        <strain evidence="2 3">YIM65754</strain>
    </source>
</reference>
<protein>
    <submittedName>
        <fullName evidence="2">Uncharacterized protein</fullName>
    </submittedName>
</protein>
<dbReference type="RefSeq" id="WP_330134213.1">
    <property type="nucleotide sequence ID" value="NZ_JAUTXY010000006.1"/>
</dbReference>
<keyword evidence="1" id="KW-1133">Transmembrane helix</keyword>
<keyword evidence="1" id="KW-0812">Transmembrane</keyword>
<keyword evidence="3" id="KW-1185">Reference proteome</keyword>
<accession>A0ABU7LBU0</accession>
<dbReference type="Proteomes" id="UP001336020">
    <property type="component" value="Unassembled WGS sequence"/>
</dbReference>
<gene>
    <name evidence="2" type="ORF">Q7514_15795</name>
</gene>
<proteinExistence type="predicted"/>
<organism evidence="2 3">
    <name type="scientific">Rhodococcus artemisiae</name>
    <dbReference type="NCBI Taxonomy" id="714159"/>
    <lineage>
        <taxon>Bacteria</taxon>
        <taxon>Bacillati</taxon>
        <taxon>Actinomycetota</taxon>
        <taxon>Actinomycetes</taxon>
        <taxon>Mycobacteriales</taxon>
        <taxon>Nocardiaceae</taxon>
        <taxon>Rhodococcus</taxon>
    </lineage>
</organism>
<dbReference type="EMBL" id="JAUTXY010000006">
    <property type="protein sequence ID" value="MEE2058984.1"/>
    <property type="molecule type" value="Genomic_DNA"/>
</dbReference>
<evidence type="ECO:0000256" key="1">
    <source>
        <dbReference type="SAM" id="Phobius"/>
    </source>
</evidence>
<evidence type="ECO:0000313" key="2">
    <source>
        <dbReference type="EMBL" id="MEE2058984.1"/>
    </source>
</evidence>
<keyword evidence="1" id="KW-0472">Membrane</keyword>